<dbReference type="AlphaFoldDB" id="A0AAV0Z5F9"/>
<dbReference type="Proteomes" id="UP001157006">
    <property type="component" value="Chromosome 1S"/>
</dbReference>
<feature type="region of interest" description="Disordered" evidence="1">
    <location>
        <begin position="88"/>
        <end position="111"/>
    </location>
</feature>
<organism evidence="2 3">
    <name type="scientific">Vicia faba</name>
    <name type="common">Broad bean</name>
    <name type="synonym">Faba vulgaris</name>
    <dbReference type="NCBI Taxonomy" id="3906"/>
    <lineage>
        <taxon>Eukaryota</taxon>
        <taxon>Viridiplantae</taxon>
        <taxon>Streptophyta</taxon>
        <taxon>Embryophyta</taxon>
        <taxon>Tracheophyta</taxon>
        <taxon>Spermatophyta</taxon>
        <taxon>Magnoliopsida</taxon>
        <taxon>eudicotyledons</taxon>
        <taxon>Gunneridae</taxon>
        <taxon>Pentapetalae</taxon>
        <taxon>rosids</taxon>
        <taxon>fabids</taxon>
        <taxon>Fabales</taxon>
        <taxon>Fabaceae</taxon>
        <taxon>Papilionoideae</taxon>
        <taxon>50 kb inversion clade</taxon>
        <taxon>NPAAA clade</taxon>
        <taxon>Hologalegina</taxon>
        <taxon>IRL clade</taxon>
        <taxon>Fabeae</taxon>
        <taxon>Vicia</taxon>
    </lineage>
</organism>
<proteinExistence type="predicted"/>
<dbReference type="EMBL" id="OX451735">
    <property type="protein sequence ID" value="CAI8592748.1"/>
    <property type="molecule type" value="Genomic_DNA"/>
</dbReference>
<evidence type="ECO:0000256" key="1">
    <source>
        <dbReference type="SAM" id="MobiDB-lite"/>
    </source>
</evidence>
<reference evidence="2 3" key="1">
    <citation type="submission" date="2023-01" db="EMBL/GenBank/DDBJ databases">
        <authorList>
            <person name="Kreplak J."/>
        </authorList>
    </citation>
    <scope>NUCLEOTIDE SEQUENCE [LARGE SCALE GENOMIC DNA]</scope>
</reference>
<evidence type="ECO:0000313" key="2">
    <source>
        <dbReference type="EMBL" id="CAI8592748.1"/>
    </source>
</evidence>
<protein>
    <submittedName>
        <fullName evidence="2">Uncharacterized protein</fullName>
    </submittedName>
</protein>
<name>A0AAV0Z5F9_VICFA</name>
<sequence>MFWNYLLLYEKVDLSKLQPMILKRNEKRSQLYPVRAMVPVANEVLLARNVLTHGVPTLFNSFILMACKATVEGQEMWNLVGVVVGPQNREPTEEKTGGQLMRRQKQLQSSS</sequence>
<evidence type="ECO:0000313" key="3">
    <source>
        <dbReference type="Proteomes" id="UP001157006"/>
    </source>
</evidence>
<accession>A0AAV0Z5F9</accession>
<gene>
    <name evidence="2" type="ORF">VFH_I056680</name>
</gene>
<keyword evidence="3" id="KW-1185">Reference proteome</keyword>